<gene>
    <name evidence="4" type="primary">nudJ</name>
    <name evidence="6" type="ORF">BJI67_07635</name>
</gene>
<dbReference type="Pfam" id="PF00293">
    <property type="entry name" value="NUDIX"/>
    <property type="match status" value="1"/>
</dbReference>
<dbReference type="SUPFAM" id="SSF55811">
    <property type="entry name" value="Nudix"/>
    <property type="match status" value="1"/>
</dbReference>
<accession>A0A1D8K7L5</accession>
<dbReference type="GO" id="GO:0017110">
    <property type="term" value="F:nucleoside diphosphate phosphatase activity"/>
    <property type="evidence" value="ECO:0007669"/>
    <property type="project" value="InterPro"/>
</dbReference>
<dbReference type="PANTHER" id="PTHR43222:SF11">
    <property type="entry name" value="PHOSPHATASE NUDJ"/>
    <property type="match status" value="1"/>
</dbReference>
<evidence type="ECO:0000259" key="5">
    <source>
        <dbReference type="PROSITE" id="PS51462"/>
    </source>
</evidence>
<comment type="cofactor">
    <cofactor evidence="4">
        <name>Mg(2+)</name>
        <dbReference type="ChEBI" id="CHEBI:18420"/>
    </cofactor>
</comment>
<name>A0A1D8K7L5_9GAMM</name>
<dbReference type="Gene3D" id="3.90.79.10">
    <property type="entry name" value="Nucleoside Triphosphate Pyrophosphohydrolase"/>
    <property type="match status" value="1"/>
</dbReference>
<protein>
    <recommendedName>
        <fullName evidence="3 4">Phosphatase NudJ</fullName>
        <ecNumber evidence="4">3.6.1.-</ecNumber>
    </recommendedName>
</protein>
<organism evidence="6 7">
    <name type="scientific">Acidihalobacter aeolianus</name>
    <dbReference type="NCBI Taxonomy" id="2792603"/>
    <lineage>
        <taxon>Bacteria</taxon>
        <taxon>Pseudomonadati</taxon>
        <taxon>Pseudomonadota</taxon>
        <taxon>Gammaproteobacteria</taxon>
        <taxon>Chromatiales</taxon>
        <taxon>Ectothiorhodospiraceae</taxon>
        <taxon>Acidihalobacter</taxon>
    </lineage>
</organism>
<dbReference type="PANTHER" id="PTHR43222">
    <property type="entry name" value="NUDIX HYDROLASE 23"/>
    <property type="match status" value="1"/>
</dbReference>
<evidence type="ECO:0000313" key="6">
    <source>
        <dbReference type="EMBL" id="AOV16953.1"/>
    </source>
</evidence>
<dbReference type="PROSITE" id="PS51462">
    <property type="entry name" value="NUDIX"/>
    <property type="match status" value="1"/>
</dbReference>
<proteinExistence type="inferred from homology"/>
<comment type="similarity">
    <text evidence="1 4">Belongs to the Nudix hydrolase family. NudJ subfamily.</text>
</comment>
<evidence type="ECO:0000256" key="3">
    <source>
        <dbReference type="ARBA" id="ARBA00015552"/>
    </source>
</evidence>
<evidence type="ECO:0000256" key="2">
    <source>
        <dbReference type="ARBA" id="ARBA00011245"/>
    </source>
</evidence>
<reference evidence="6 7" key="1">
    <citation type="submission" date="2016-09" db="EMBL/GenBank/DDBJ databases">
        <title>Acidihalobacter prosperus V6 (DSM14174).</title>
        <authorList>
            <person name="Khaleque H.N."/>
            <person name="Ramsay J.P."/>
            <person name="Murphy R.J.T."/>
            <person name="Kaksonen A.H."/>
            <person name="Boxall N.J."/>
            <person name="Watkin E.L.J."/>
        </authorList>
    </citation>
    <scope>NUCLEOTIDE SEQUENCE [LARGE SCALE GENOMIC DNA]</scope>
    <source>
        <strain evidence="6 7">V6</strain>
    </source>
</reference>
<keyword evidence="4" id="KW-0460">Magnesium</keyword>
<keyword evidence="7" id="KW-1185">Reference proteome</keyword>
<dbReference type="InterPro" id="IPR033713">
    <property type="entry name" value="NudJ"/>
</dbReference>
<dbReference type="RefSeq" id="WP_070072534.1">
    <property type="nucleotide sequence ID" value="NZ_CP017448.1"/>
</dbReference>
<dbReference type="InterPro" id="IPR015797">
    <property type="entry name" value="NUDIX_hydrolase-like_dom_sf"/>
</dbReference>
<evidence type="ECO:0000313" key="7">
    <source>
        <dbReference type="Proteomes" id="UP000095342"/>
    </source>
</evidence>
<feature type="domain" description="Nudix hydrolase" evidence="5">
    <location>
        <begin position="4"/>
        <end position="131"/>
    </location>
</feature>
<dbReference type="GO" id="GO:0017111">
    <property type="term" value="F:ribonucleoside triphosphate phosphatase activity"/>
    <property type="evidence" value="ECO:0007669"/>
    <property type="project" value="InterPro"/>
</dbReference>
<dbReference type="EMBL" id="CP017448">
    <property type="protein sequence ID" value="AOV16953.1"/>
    <property type="molecule type" value="Genomic_DNA"/>
</dbReference>
<evidence type="ECO:0000256" key="4">
    <source>
        <dbReference type="RuleBase" id="RU364043"/>
    </source>
</evidence>
<evidence type="ECO:0000256" key="1">
    <source>
        <dbReference type="ARBA" id="ARBA00007608"/>
    </source>
</evidence>
<keyword evidence="4 6" id="KW-0378">Hydrolase</keyword>
<dbReference type="EC" id="3.6.1.-" evidence="4"/>
<dbReference type="InterPro" id="IPR000086">
    <property type="entry name" value="NUDIX_hydrolase_dom"/>
</dbReference>
<dbReference type="GO" id="GO:0004787">
    <property type="term" value="F:thiamine diphosphate phosphatase activity"/>
    <property type="evidence" value="ECO:0007669"/>
    <property type="project" value="InterPro"/>
</dbReference>
<dbReference type="CDD" id="cd03675">
    <property type="entry name" value="NUDIX_Hydrolase"/>
    <property type="match status" value="1"/>
</dbReference>
<comment type="subunit">
    <text evidence="2 4">Monomer.</text>
</comment>
<dbReference type="AlphaFoldDB" id="A0A1D8K7L5"/>
<dbReference type="Proteomes" id="UP000095342">
    <property type="component" value="Chromosome"/>
</dbReference>
<sequence>MRFQPHVTVAAVIEREGRFLLVRERIDGHVKYNQPAGHLEDGESLVEAVIRETLEETARHFTPIALVGIYRWVNPVGETFLRVAFSGTAGERDVSRALDDGIEDTEWLSPDALRTLGERLRSPLVLRAVADHGAGHRYPLALLRELD</sequence>
<dbReference type="KEGG" id="aaeo:BJI67_07635"/>